<name>A0ACC1JF70_9FUNG</name>
<accession>A0ACC1JF70</accession>
<reference evidence="1" key="1">
    <citation type="submission" date="2022-07" db="EMBL/GenBank/DDBJ databases">
        <title>Phylogenomic reconstructions and comparative analyses of Kickxellomycotina fungi.</title>
        <authorList>
            <person name="Reynolds N.K."/>
            <person name="Stajich J.E."/>
            <person name="Barry K."/>
            <person name="Grigoriev I.V."/>
            <person name="Crous P."/>
            <person name="Smith M.E."/>
        </authorList>
    </citation>
    <scope>NUCLEOTIDE SEQUENCE</scope>
    <source>
        <strain evidence="1">NRRL 5244</strain>
    </source>
</reference>
<protein>
    <submittedName>
        <fullName evidence="1">Mitochondrial inner membrane protein required for protein import</fullName>
    </submittedName>
</protein>
<sequence length="512" mass="57851">MFGRFASPLARQVQQSRARLPVAAARLQSRALSTTMPAMIRIRKSSESVPEPAKKPEETKSEPISAAEPAAETEAPKVEAEAPKTETETPATETKSTASPFGFASAGSGMAGSILGNETGEPVGNEGQGQPREGMSAAEARRARRQRADLPPLEDEPRVKAAKYAGTGLAIGLVVGAIGYFGRPYTSEEIEKGLKDNEEQNSVLQLWHRVLKRGAASFSFLSDPVSEKLLPDPVEYMPPYTLVLNLDDLLIHMDWTKESGWRIAKRPGFDYFLAYMANMYELVIFSTQPSHSGELVMARLDPLGYAPYRLYRDHMRNIDGKNYKDLSGLNRDMSKVIMVDIDPEAFQLQPENGLLARPFTGQPDDNWIEQMTQFLEYVNMMEPKDVRPWLKTYKGMDAALEFNKWQDSVRKQMVDEWEEKRKNANSWKTTVFGGGPADMEHPPEPEFDHMRKLMRERFEAHHREVLVSIEQERQQYEEEMKRQMKDMTIWKMLKEGFSQGQPAPADASAPKQ</sequence>
<evidence type="ECO:0000313" key="1">
    <source>
        <dbReference type="EMBL" id="KAJ1949727.1"/>
    </source>
</evidence>
<evidence type="ECO:0000313" key="2">
    <source>
        <dbReference type="Proteomes" id="UP001150603"/>
    </source>
</evidence>
<dbReference type="EMBL" id="JANBPW010000375">
    <property type="protein sequence ID" value="KAJ1949727.1"/>
    <property type="molecule type" value="Genomic_DNA"/>
</dbReference>
<keyword evidence="2" id="KW-1185">Reference proteome</keyword>
<gene>
    <name evidence="1" type="primary">TIM50</name>
    <name evidence="1" type="ORF">FBU59_001016</name>
</gene>
<proteinExistence type="predicted"/>
<comment type="caution">
    <text evidence="1">The sequence shown here is derived from an EMBL/GenBank/DDBJ whole genome shotgun (WGS) entry which is preliminary data.</text>
</comment>
<organism evidence="1 2">
    <name type="scientific">Linderina macrospora</name>
    <dbReference type="NCBI Taxonomy" id="4868"/>
    <lineage>
        <taxon>Eukaryota</taxon>
        <taxon>Fungi</taxon>
        <taxon>Fungi incertae sedis</taxon>
        <taxon>Zoopagomycota</taxon>
        <taxon>Kickxellomycotina</taxon>
        <taxon>Kickxellomycetes</taxon>
        <taxon>Kickxellales</taxon>
        <taxon>Kickxellaceae</taxon>
        <taxon>Linderina</taxon>
    </lineage>
</organism>
<dbReference type="Proteomes" id="UP001150603">
    <property type="component" value="Unassembled WGS sequence"/>
</dbReference>